<organism evidence="1 2">
    <name type="scientific">Ancylostoma ceylanicum</name>
    <dbReference type="NCBI Taxonomy" id="53326"/>
    <lineage>
        <taxon>Eukaryota</taxon>
        <taxon>Metazoa</taxon>
        <taxon>Ecdysozoa</taxon>
        <taxon>Nematoda</taxon>
        <taxon>Chromadorea</taxon>
        <taxon>Rhabditida</taxon>
        <taxon>Rhabditina</taxon>
        <taxon>Rhabditomorpha</taxon>
        <taxon>Strongyloidea</taxon>
        <taxon>Ancylostomatidae</taxon>
        <taxon>Ancylostomatinae</taxon>
        <taxon>Ancylostoma</taxon>
    </lineage>
</organism>
<dbReference type="AlphaFoldDB" id="A0A016VUV8"/>
<dbReference type="Proteomes" id="UP000024635">
    <property type="component" value="Unassembled WGS sequence"/>
</dbReference>
<keyword evidence="2" id="KW-1185">Reference proteome</keyword>
<sequence>MEKEYGVAKVEWRRLEIAPHSGSRRAGSECFLVCGLVSLLYSIERKLYFNEKRMERRRSESRRREQAESQWNWSTTFPRLNLNDLHLRSLKLKIKLQTGPFGYKSIGLLIFNDYEHRRGRSILQPCCCLTCTPWRKLIENPSVPIEAELPLTILNK</sequence>
<protein>
    <submittedName>
        <fullName evidence="1">Uncharacterized protein</fullName>
    </submittedName>
</protein>
<proteinExistence type="predicted"/>
<evidence type="ECO:0000313" key="1">
    <source>
        <dbReference type="EMBL" id="EYC30832.1"/>
    </source>
</evidence>
<evidence type="ECO:0000313" key="2">
    <source>
        <dbReference type="Proteomes" id="UP000024635"/>
    </source>
</evidence>
<dbReference type="EMBL" id="JARK01001340">
    <property type="protein sequence ID" value="EYC30832.1"/>
    <property type="molecule type" value="Genomic_DNA"/>
</dbReference>
<reference evidence="2" key="1">
    <citation type="journal article" date="2015" name="Nat. Genet.">
        <title>The genome and transcriptome of the zoonotic hookworm Ancylostoma ceylanicum identify infection-specific gene families.</title>
        <authorList>
            <person name="Schwarz E.M."/>
            <person name="Hu Y."/>
            <person name="Antoshechkin I."/>
            <person name="Miller M.M."/>
            <person name="Sternberg P.W."/>
            <person name="Aroian R.V."/>
        </authorList>
    </citation>
    <scope>NUCLEOTIDE SEQUENCE</scope>
    <source>
        <strain evidence="2">HY135</strain>
    </source>
</reference>
<accession>A0A016VUV8</accession>
<dbReference type="OrthoDB" id="5788266at2759"/>
<name>A0A016VUV8_9BILA</name>
<comment type="caution">
    <text evidence="1">The sequence shown here is derived from an EMBL/GenBank/DDBJ whole genome shotgun (WGS) entry which is preliminary data.</text>
</comment>
<gene>
    <name evidence="1" type="primary">Acey_s0004.g1797</name>
    <name evidence="1" type="ORF">Y032_0004g1797</name>
</gene>